<dbReference type="PATRIC" id="fig|1432052.4.peg.3898"/>
<dbReference type="InterPro" id="IPR052018">
    <property type="entry name" value="PHP_domain"/>
</dbReference>
<protein>
    <submittedName>
        <fullName evidence="2">PHP domain protein</fullName>
    </submittedName>
</protein>
<dbReference type="Gene3D" id="1.10.150.650">
    <property type="match status" value="1"/>
</dbReference>
<evidence type="ECO:0000259" key="1">
    <source>
        <dbReference type="SMART" id="SM00481"/>
    </source>
</evidence>
<dbReference type="SMART" id="SM00481">
    <property type="entry name" value="POLIIIAc"/>
    <property type="match status" value="1"/>
</dbReference>
<dbReference type="GO" id="GO:0004534">
    <property type="term" value="F:5'-3' RNA exonuclease activity"/>
    <property type="evidence" value="ECO:0007669"/>
    <property type="project" value="TreeGrafter"/>
</dbReference>
<dbReference type="GO" id="GO:0035312">
    <property type="term" value="F:5'-3' DNA exonuclease activity"/>
    <property type="evidence" value="ECO:0007669"/>
    <property type="project" value="TreeGrafter"/>
</dbReference>
<name>A0A1E3AFV1_9FIRM</name>
<dbReference type="InterPro" id="IPR003141">
    <property type="entry name" value="Pol/His_phosphatase_N"/>
</dbReference>
<dbReference type="Gene3D" id="3.20.20.140">
    <property type="entry name" value="Metal-dependent hydrolases"/>
    <property type="match status" value="1"/>
</dbReference>
<evidence type="ECO:0000313" key="2">
    <source>
        <dbReference type="EMBL" id="ODM07614.1"/>
    </source>
</evidence>
<evidence type="ECO:0000313" key="3">
    <source>
        <dbReference type="Proteomes" id="UP000094067"/>
    </source>
</evidence>
<reference evidence="2 3" key="1">
    <citation type="submission" date="2016-07" db="EMBL/GenBank/DDBJ databases">
        <title>Characterization of isolates of Eisenbergiella tayi derived from blood cultures, using whole genome sequencing.</title>
        <authorList>
            <person name="Burdz T."/>
            <person name="Wiebe D."/>
            <person name="Huynh C."/>
            <person name="Bernard K."/>
        </authorList>
    </citation>
    <scope>NUCLEOTIDE SEQUENCE [LARGE SCALE GENOMIC DNA]</scope>
    <source>
        <strain evidence="2 3">NML 110608</strain>
    </source>
</reference>
<dbReference type="CDD" id="cd07438">
    <property type="entry name" value="PHP_HisPPase_AMP"/>
    <property type="match status" value="1"/>
</dbReference>
<dbReference type="PANTHER" id="PTHR42924:SF3">
    <property type="entry name" value="POLYMERASE_HISTIDINOL PHOSPHATASE N-TERMINAL DOMAIN-CONTAINING PROTEIN"/>
    <property type="match status" value="1"/>
</dbReference>
<proteinExistence type="predicted"/>
<dbReference type="InterPro" id="IPR004013">
    <property type="entry name" value="PHP_dom"/>
</dbReference>
<dbReference type="PANTHER" id="PTHR42924">
    <property type="entry name" value="EXONUCLEASE"/>
    <property type="match status" value="1"/>
</dbReference>
<accession>A0A1E3AFV1</accession>
<dbReference type="Proteomes" id="UP000094067">
    <property type="component" value="Unassembled WGS sequence"/>
</dbReference>
<sequence length="300" mass="33772">MSWLDLHMHSQISLDGEFSPERLAEICHDSGLKVVALSDHNSVRGVERMMTACSRFGIREIPAVELDCIFERVDLHLLGYGIDFQDPRYRELEEDILSQKKKNSSEVMKILKDTGVFFEEEKVLAMSRDGVVVGETIAEAALADDRNSENPLLAPYREGGERSDNPYVNFFWDYCSQGKPAYLPVSYPSFEEAQKLIADTGGISVIAHPINTVGRSRERISAMKEKGAAGLEVYSSYHKKEDVEWFHKLAEELGMLETMGSDFHGKTKPSVIPGGTGGDQMEEKSLSLLDYLLKMRRVWV</sequence>
<dbReference type="EMBL" id="MCGH01000002">
    <property type="protein sequence ID" value="ODM07614.1"/>
    <property type="molecule type" value="Genomic_DNA"/>
</dbReference>
<comment type="caution">
    <text evidence="2">The sequence shown here is derived from an EMBL/GenBank/DDBJ whole genome shotgun (WGS) entry which is preliminary data.</text>
</comment>
<organism evidence="2 3">
    <name type="scientific">Eisenbergiella tayi</name>
    <dbReference type="NCBI Taxonomy" id="1432052"/>
    <lineage>
        <taxon>Bacteria</taxon>
        <taxon>Bacillati</taxon>
        <taxon>Bacillota</taxon>
        <taxon>Clostridia</taxon>
        <taxon>Lachnospirales</taxon>
        <taxon>Lachnospiraceae</taxon>
        <taxon>Eisenbergiella</taxon>
    </lineage>
</organism>
<dbReference type="InterPro" id="IPR016195">
    <property type="entry name" value="Pol/histidinol_Pase-like"/>
</dbReference>
<dbReference type="Pfam" id="PF02811">
    <property type="entry name" value="PHP"/>
    <property type="match status" value="1"/>
</dbReference>
<gene>
    <name evidence="2" type="ORF">BEI61_03504</name>
</gene>
<dbReference type="RefSeq" id="WP_069153211.1">
    <property type="nucleotide sequence ID" value="NZ_MCGH01000002.1"/>
</dbReference>
<feature type="domain" description="Polymerase/histidinol phosphatase N-terminal" evidence="1">
    <location>
        <begin position="4"/>
        <end position="70"/>
    </location>
</feature>
<dbReference type="SUPFAM" id="SSF89550">
    <property type="entry name" value="PHP domain-like"/>
    <property type="match status" value="1"/>
</dbReference>
<dbReference type="AlphaFoldDB" id="A0A1E3AFV1"/>